<gene>
    <name evidence="2" type="ordered locus">MTR_6g011020</name>
</gene>
<feature type="transmembrane region" description="Helical" evidence="1">
    <location>
        <begin position="60"/>
        <end position="82"/>
    </location>
</feature>
<keyword evidence="4" id="KW-1185">Reference proteome</keyword>
<evidence type="ECO:0000313" key="3">
    <source>
        <dbReference type="EnsemblPlants" id="AES74691"/>
    </source>
</evidence>
<dbReference type="PaxDb" id="3880-AES74691"/>
<reference evidence="3" key="3">
    <citation type="submission" date="2015-04" db="UniProtKB">
        <authorList>
            <consortium name="EnsemblPlants"/>
        </authorList>
    </citation>
    <scope>IDENTIFICATION</scope>
    <source>
        <strain evidence="3">cv. Jemalong A17</strain>
    </source>
</reference>
<evidence type="ECO:0000313" key="4">
    <source>
        <dbReference type="Proteomes" id="UP000002051"/>
    </source>
</evidence>
<keyword evidence="1" id="KW-0472">Membrane</keyword>
<accession>G7KKG2</accession>
<keyword evidence="1 2" id="KW-0812">Transmembrane</keyword>
<dbReference type="AlphaFoldDB" id="G7KKG2"/>
<dbReference type="EnsemblPlants" id="AES74691">
    <property type="protein sequence ID" value="AES74691"/>
    <property type="gene ID" value="MTR_6g011020"/>
</dbReference>
<evidence type="ECO:0000313" key="2">
    <source>
        <dbReference type="EMBL" id="AES74691.1"/>
    </source>
</evidence>
<dbReference type="Proteomes" id="UP000002051">
    <property type="component" value="Chromosome 6"/>
</dbReference>
<organism evidence="2 4">
    <name type="scientific">Medicago truncatula</name>
    <name type="common">Barrel medic</name>
    <name type="synonym">Medicago tribuloides</name>
    <dbReference type="NCBI Taxonomy" id="3880"/>
    <lineage>
        <taxon>Eukaryota</taxon>
        <taxon>Viridiplantae</taxon>
        <taxon>Streptophyta</taxon>
        <taxon>Embryophyta</taxon>
        <taxon>Tracheophyta</taxon>
        <taxon>Spermatophyta</taxon>
        <taxon>Magnoliopsida</taxon>
        <taxon>eudicotyledons</taxon>
        <taxon>Gunneridae</taxon>
        <taxon>Pentapetalae</taxon>
        <taxon>rosids</taxon>
        <taxon>fabids</taxon>
        <taxon>Fabales</taxon>
        <taxon>Fabaceae</taxon>
        <taxon>Papilionoideae</taxon>
        <taxon>50 kb inversion clade</taxon>
        <taxon>NPAAA clade</taxon>
        <taxon>Hologalegina</taxon>
        <taxon>IRL clade</taxon>
        <taxon>Trifolieae</taxon>
        <taxon>Medicago</taxon>
    </lineage>
</organism>
<keyword evidence="1" id="KW-1133">Transmembrane helix</keyword>
<sequence>MLNLFLNGPIFSVWSKTLKWLGIPATLHFGDSEMRGWLECVVIVSSLVGRFLISVLESWICIACVIGGCIFALVLIIAHLVLG</sequence>
<dbReference type="HOGENOM" id="CLU_2546082_0_0_1"/>
<feature type="transmembrane region" description="Helical" evidence="1">
    <location>
        <begin position="36"/>
        <end position="53"/>
    </location>
</feature>
<name>G7KKG2_MEDTR</name>
<proteinExistence type="predicted"/>
<dbReference type="EMBL" id="CM001222">
    <property type="protein sequence ID" value="AES74691.1"/>
    <property type="molecule type" value="Genomic_DNA"/>
</dbReference>
<reference evidence="2 4" key="1">
    <citation type="journal article" date="2011" name="Nature">
        <title>The Medicago genome provides insight into the evolution of rhizobial symbioses.</title>
        <authorList>
            <person name="Young N.D."/>
            <person name="Debelle F."/>
            <person name="Oldroyd G.E."/>
            <person name="Geurts R."/>
            <person name="Cannon S.B."/>
            <person name="Udvardi M.K."/>
            <person name="Benedito V.A."/>
            <person name="Mayer K.F."/>
            <person name="Gouzy J."/>
            <person name="Schoof H."/>
            <person name="Van de Peer Y."/>
            <person name="Proost S."/>
            <person name="Cook D.R."/>
            <person name="Meyers B.C."/>
            <person name="Spannagl M."/>
            <person name="Cheung F."/>
            <person name="De Mita S."/>
            <person name="Krishnakumar V."/>
            <person name="Gundlach H."/>
            <person name="Zhou S."/>
            <person name="Mudge J."/>
            <person name="Bharti A.K."/>
            <person name="Murray J.D."/>
            <person name="Naoumkina M.A."/>
            <person name="Rosen B."/>
            <person name="Silverstein K.A."/>
            <person name="Tang H."/>
            <person name="Rombauts S."/>
            <person name="Zhao P.X."/>
            <person name="Zhou P."/>
            <person name="Barbe V."/>
            <person name="Bardou P."/>
            <person name="Bechner M."/>
            <person name="Bellec A."/>
            <person name="Berger A."/>
            <person name="Berges H."/>
            <person name="Bidwell S."/>
            <person name="Bisseling T."/>
            <person name="Choisne N."/>
            <person name="Couloux A."/>
            <person name="Denny R."/>
            <person name="Deshpande S."/>
            <person name="Dai X."/>
            <person name="Doyle J.J."/>
            <person name="Dudez A.M."/>
            <person name="Farmer A.D."/>
            <person name="Fouteau S."/>
            <person name="Franken C."/>
            <person name="Gibelin C."/>
            <person name="Gish J."/>
            <person name="Goldstein S."/>
            <person name="Gonzalez A.J."/>
            <person name="Green P.J."/>
            <person name="Hallab A."/>
            <person name="Hartog M."/>
            <person name="Hua A."/>
            <person name="Humphray S.J."/>
            <person name="Jeong D.H."/>
            <person name="Jing Y."/>
            <person name="Jocker A."/>
            <person name="Kenton S.M."/>
            <person name="Kim D.J."/>
            <person name="Klee K."/>
            <person name="Lai H."/>
            <person name="Lang C."/>
            <person name="Lin S."/>
            <person name="Macmil S.L."/>
            <person name="Magdelenat G."/>
            <person name="Matthews L."/>
            <person name="McCorrison J."/>
            <person name="Monaghan E.L."/>
            <person name="Mun J.H."/>
            <person name="Najar F.Z."/>
            <person name="Nicholson C."/>
            <person name="Noirot C."/>
            <person name="O'Bleness M."/>
            <person name="Paule C.R."/>
            <person name="Poulain J."/>
            <person name="Prion F."/>
            <person name="Qin B."/>
            <person name="Qu C."/>
            <person name="Retzel E.F."/>
            <person name="Riddle C."/>
            <person name="Sallet E."/>
            <person name="Samain S."/>
            <person name="Samson N."/>
            <person name="Sanders I."/>
            <person name="Saurat O."/>
            <person name="Scarpelli C."/>
            <person name="Schiex T."/>
            <person name="Segurens B."/>
            <person name="Severin A.J."/>
            <person name="Sherrier D.J."/>
            <person name="Shi R."/>
            <person name="Sims S."/>
            <person name="Singer S.R."/>
            <person name="Sinharoy S."/>
            <person name="Sterck L."/>
            <person name="Viollet A."/>
            <person name="Wang B.B."/>
            <person name="Wang K."/>
            <person name="Wang M."/>
            <person name="Wang X."/>
            <person name="Warfsmann J."/>
            <person name="Weissenbach J."/>
            <person name="White D.D."/>
            <person name="White J.D."/>
            <person name="Wiley G.B."/>
            <person name="Wincker P."/>
            <person name="Xing Y."/>
            <person name="Yang L."/>
            <person name="Yao Z."/>
            <person name="Ying F."/>
            <person name="Zhai J."/>
            <person name="Zhou L."/>
            <person name="Zuber A."/>
            <person name="Denarie J."/>
            <person name="Dixon R.A."/>
            <person name="May G.D."/>
            <person name="Schwartz D.C."/>
            <person name="Rogers J."/>
            <person name="Quetier F."/>
            <person name="Town C.D."/>
            <person name="Roe B.A."/>
        </authorList>
    </citation>
    <scope>NUCLEOTIDE SEQUENCE [LARGE SCALE GENOMIC DNA]</scope>
    <source>
        <strain evidence="2">A17</strain>
        <strain evidence="3 4">cv. Jemalong A17</strain>
    </source>
</reference>
<protein>
    <submittedName>
        <fullName evidence="2">Transmembrane protein, putative</fullName>
    </submittedName>
</protein>
<evidence type="ECO:0000256" key="1">
    <source>
        <dbReference type="SAM" id="Phobius"/>
    </source>
</evidence>
<reference evidence="2 4" key="2">
    <citation type="journal article" date="2014" name="BMC Genomics">
        <title>An improved genome release (version Mt4.0) for the model legume Medicago truncatula.</title>
        <authorList>
            <person name="Tang H."/>
            <person name="Krishnakumar V."/>
            <person name="Bidwell S."/>
            <person name="Rosen B."/>
            <person name="Chan A."/>
            <person name="Zhou S."/>
            <person name="Gentzbittel L."/>
            <person name="Childs K.L."/>
            <person name="Yandell M."/>
            <person name="Gundlach H."/>
            <person name="Mayer K.F."/>
            <person name="Schwartz D.C."/>
            <person name="Town C.D."/>
        </authorList>
    </citation>
    <scope>GENOME REANNOTATION</scope>
    <source>
        <strain evidence="3 4">cv. Jemalong A17</strain>
    </source>
</reference>